<dbReference type="EMBL" id="QXMN01000045">
    <property type="protein sequence ID" value="RIX75073.1"/>
    <property type="molecule type" value="Genomic_DNA"/>
</dbReference>
<accession>A0A9X8D090</accession>
<evidence type="ECO:0000256" key="3">
    <source>
        <dbReference type="ARBA" id="ARBA00022842"/>
    </source>
</evidence>
<keyword evidence="3" id="KW-0460">Magnesium</keyword>
<dbReference type="SUPFAM" id="SSF54826">
    <property type="entry name" value="Enolase N-terminal domain-like"/>
    <property type="match status" value="1"/>
</dbReference>
<sequence length="391" mass="41513">MTANSSGSDPCVRETVPGGAAMKIERIEIHLIRVPFDMGAAPTAFAGMNWTSVDSLFVRVCTDAGLEGWGEGWGHVACPTTSAALASLVGPAFIGRDAADRSSLMAEMGHRFHIHGRGGPIVYALSAIEIALWDIAGKCASLPIASLLGGAPCELAAYASLLRYSEPMPVAQAVERALAQGFRHIKLHEIRLDAVLAARAACGDSVWMALDTNCPWSVSQSIERARALEDVRLAWLEEPLWPPEDFPGLARVRAAASMPIAAGENVAGIHEFTAMLRAGAVDICQPSVIKFGGIEAVVQAVTLARAHGIDYVPHCFYFGPGYLASLHLAAAFAPGEAFELFFGDLEASPYHEAVRARKGRVRVPAGPGLGLEPDMAVIERYRLGPPVVIEG</sequence>
<dbReference type="PANTHER" id="PTHR13794:SF58">
    <property type="entry name" value="MITOCHONDRIAL ENOLASE SUPERFAMILY MEMBER 1"/>
    <property type="match status" value="1"/>
</dbReference>
<dbReference type="Pfam" id="PF13378">
    <property type="entry name" value="MR_MLE_C"/>
    <property type="match status" value="1"/>
</dbReference>
<comment type="caution">
    <text evidence="5">The sequence shown here is derived from an EMBL/GenBank/DDBJ whole genome shotgun (WGS) entry which is preliminary data.</text>
</comment>
<dbReference type="Proteomes" id="UP000265619">
    <property type="component" value="Unassembled WGS sequence"/>
</dbReference>
<dbReference type="InterPro" id="IPR029065">
    <property type="entry name" value="Enolase_C-like"/>
</dbReference>
<dbReference type="InterPro" id="IPR046945">
    <property type="entry name" value="RHMD-like"/>
</dbReference>
<name>A0A9X8D090_9BURK</name>
<dbReference type="Gene3D" id="3.30.390.10">
    <property type="entry name" value="Enolase-like, N-terminal domain"/>
    <property type="match status" value="1"/>
</dbReference>
<dbReference type="InterPro" id="IPR036849">
    <property type="entry name" value="Enolase-like_C_sf"/>
</dbReference>
<evidence type="ECO:0000256" key="2">
    <source>
        <dbReference type="ARBA" id="ARBA00022723"/>
    </source>
</evidence>
<dbReference type="Gene3D" id="3.20.20.120">
    <property type="entry name" value="Enolase-like C-terminal domain"/>
    <property type="match status" value="1"/>
</dbReference>
<dbReference type="CDD" id="cd03316">
    <property type="entry name" value="MR_like"/>
    <property type="match status" value="1"/>
</dbReference>
<dbReference type="Pfam" id="PF02746">
    <property type="entry name" value="MR_MLE_N"/>
    <property type="match status" value="1"/>
</dbReference>
<dbReference type="OrthoDB" id="8609034at2"/>
<gene>
    <name evidence="5" type="ORF">D3H34_25820</name>
</gene>
<dbReference type="GO" id="GO:0000287">
    <property type="term" value="F:magnesium ion binding"/>
    <property type="evidence" value="ECO:0007669"/>
    <property type="project" value="TreeGrafter"/>
</dbReference>
<comment type="cofactor">
    <cofactor evidence="1">
        <name>Mg(2+)</name>
        <dbReference type="ChEBI" id="CHEBI:18420"/>
    </cofactor>
</comment>
<protein>
    <submittedName>
        <fullName evidence="5">Mandelate racemase/muconate lactonizing enzyme family protein</fullName>
    </submittedName>
</protein>
<evidence type="ECO:0000256" key="1">
    <source>
        <dbReference type="ARBA" id="ARBA00001946"/>
    </source>
</evidence>
<evidence type="ECO:0000313" key="5">
    <source>
        <dbReference type="EMBL" id="RIX75073.1"/>
    </source>
</evidence>
<dbReference type="InterPro" id="IPR013342">
    <property type="entry name" value="Mandelate_racemase_C"/>
</dbReference>
<dbReference type="SFLD" id="SFLDS00001">
    <property type="entry name" value="Enolase"/>
    <property type="match status" value="1"/>
</dbReference>
<reference evidence="5 6" key="1">
    <citation type="submission" date="2018-09" db="EMBL/GenBank/DDBJ databases">
        <title>Acidovorax cavernicola nov. sp. isolated from Gruta de las Maravillas (Aracena, Spain).</title>
        <authorList>
            <person name="Jurado V."/>
            <person name="Gutierrez-Patricio S."/>
            <person name="Gonzalez-Pimentel J.L."/>
            <person name="Miller A.Z."/>
            <person name="Laiz L."/>
            <person name="Saiz-Jimenez C."/>
        </authorList>
    </citation>
    <scope>NUCLEOTIDE SEQUENCE [LARGE SCALE GENOMIC DNA]</scope>
    <source>
        <strain evidence="5 6">1011MAR4D40.2</strain>
    </source>
</reference>
<dbReference type="PANTHER" id="PTHR13794">
    <property type="entry name" value="ENOLASE SUPERFAMILY, MANDELATE RACEMASE"/>
    <property type="match status" value="1"/>
</dbReference>
<proteinExistence type="predicted"/>
<feature type="domain" description="Mandelate racemase/muconate lactonizing enzyme C-terminal" evidence="4">
    <location>
        <begin position="167"/>
        <end position="259"/>
    </location>
</feature>
<dbReference type="GO" id="GO:0016052">
    <property type="term" value="P:carbohydrate catabolic process"/>
    <property type="evidence" value="ECO:0007669"/>
    <property type="project" value="TreeGrafter"/>
</dbReference>
<organism evidence="5 6">
    <name type="scientific">Acidovorax cavernicola</name>
    <dbReference type="NCBI Taxonomy" id="1675792"/>
    <lineage>
        <taxon>Bacteria</taxon>
        <taxon>Pseudomonadati</taxon>
        <taxon>Pseudomonadota</taxon>
        <taxon>Betaproteobacteria</taxon>
        <taxon>Burkholderiales</taxon>
        <taxon>Comamonadaceae</taxon>
        <taxon>Acidovorax</taxon>
    </lineage>
</organism>
<dbReference type="GO" id="GO:0009063">
    <property type="term" value="P:amino acid catabolic process"/>
    <property type="evidence" value="ECO:0007669"/>
    <property type="project" value="InterPro"/>
</dbReference>
<keyword evidence="6" id="KW-1185">Reference proteome</keyword>
<dbReference type="InterPro" id="IPR013341">
    <property type="entry name" value="Mandelate_racemase_N_dom"/>
</dbReference>
<dbReference type="SMART" id="SM00922">
    <property type="entry name" value="MR_MLE"/>
    <property type="match status" value="1"/>
</dbReference>
<evidence type="ECO:0000259" key="4">
    <source>
        <dbReference type="SMART" id="SM00922"/>
    </source>
</evidence>
<dbReference type="GO" id="GO:0016836">
    <property type="term" value="F:hydro-lyase activity"/>
    <property type="evidence" value="ECO:0007669"/>
    <property type="project" value="TreeGrafter"/>
</dbReference>
<dbReference type="AlphaFoldDB" id="A0A9X8D090"/>
<dbReference type="PROSITE" id="PS00908">
    <property type="entry name" value="MR_MLE_1"/>
    <property type="match status" value="1"/>
</dbReference>
<dbReference type="InterPro" id="IPR018110">
    <property type="entry name" value="Mandel_Rmase/mucon_lact_enz_CS"/>
</dbReference>
<dbReference type="SUPFAM" id="SSF51604">
    <property type="entry name" value="Enolase C-terminal domain-like"/>
    <property type="match status" value="1"/>
</dbReference>
<dbReference type="InterPro" id="IPR029017">
    <property type="entry name" value="Enolase-like_N"/>
</dbReference>
<keyword evidence="2" id="KW-0479">Metal-binding</keyword>
<evidence type="ECO:0000313" key="6">
    <source>
        <dbReference type="Proteomes" id="UP000265619"/>
    </source>
</evidence>